<evidence type="ECO:0000313" key="3">
    <source>
        <dbReference type="EMBL" id="VFK42058.1"/>
    </source>
</evidence>
<dbReference type="EMBL" id="CAADHB010000007">
    <property type="protein sequence ID" value="VFK78094.1"/>
    <property type="molecule type" value="Genomic_DNA"/>
</dbReference>
<sequence length="133" mass="15382">MKYVSFLAAVSKLGNVRLHGGIVSLAFVLWLIAIVLTLLGLSQKRYRARKNTRNRPFVDKPASKKLKSMGKLLARKKKLTKKRASMMALFLFRLLEHFPERYQKKALDRIIDKPLARLRLRPMNHNPALVKDC</sequence>
<keyword evidence="1" id="KW-0812">Transmembrane</keyword>
<dbReference type="EMBL" id="CAADFU010000013">
    <property type="protein sequence ID" value="VFK42058.1"/>
    <property type="molecule type" value="Genomic_DNA"/>
</dbReference>
<evidence type="ECO:0000313" key="2">
    <source>
        <dbReference type="EMBL" id="VFK36962.1"/>
    </source>
</evidence>
<keyword evidence="1" id="KW-0472">Membrane</keyword>
<dbReference type="EMBL" id="CAADFR010000008">
    <property type="protein sequence ID" value="VFK36962.1"/>
    <property type="molecule type" value="Genomic_DNA"/>
</dbReference>
<keyword evidence="1" id="KW-1133">Transmembrane helix</keyword>
<reference evidence="3" key="1">
    <citation type="submission" date="2019-02" db="EMBL/GenBank/DDBJ databases">
        <authorList>
            <person name="Gruber-Vodicka R. H."/>
            <person name="Seah K. B. B."/>
        </authorList>
    </citation>
    <scope>NUCLEOTIDE SEQUENCE</scope>
    <source>
        <strain evidence="4">BECK_S127</strain>
        <strain evidence="3">BECK_S1320</strain>
        <strain evidence="2">BECK_S1321</strain>
    </source>
</reference>
<gene>
    <name evidence="4" type="ORF">BECKSD772D_GA0070982_10071</name>
    <name evidence="3" type="ORF">BECKSD772E_GA0070983_101330</name>
    <name evidence="2" type="ORF">BECKSD772F_GA0070984_10081</name>
</gene>
<evidence type="ECO:0000313" key="4">
    <source>
        <dbReference type="EMBL" id="VFK78094.1"/>
    </source>
</evidence>
<feature type="transmembrane region" description="Helical" evidence="1">
    <location>
        <begin position="20"/>
        <end position="41"/>
    </location>
</feature>
<accession>A0A450YKL6</accession>
<evidence type="ECO:0000256" key="1">
    <source>
        <dbReference type="SAM" id="Phobius"/>
    </source>
</evidence>
<protein>
    <submittedName>
        <fullName evidence="3">Uncharacterized protein</fullName>
    </submittedName>
</protein>
<proteinExistence type="predicted"/>
<organism evidence="3">
    <name type="scientific">Candidatus Kentrum sp. SD</name>
    <dbReference type="NCBI Taxonomy" id="2126332"/>
    <lineage>
        <taxon>Bacteria</taxon>
        <taxon>Pseudomonadati</taxon>
        <taxon>Pseudomonadota</taxon>
        <taxon>Gammaproteobacteria</taxon>
        <taxon>Candidatus Kentrum</taxon>
    </lineage>
</organism>
<dbReference type="AlphaFoldDB" id="A0A450YKL6"/>
<name>A0A450YKL6_9GAMM</name>